<organism evidence="2 3">
    <name type="scientific">Kolteria novifilia</name>
    <dbReference type="NCBI Taxonomy" id="2527975"/>
    <lineage>
        <taxon>Bacteria</taxon>
        <taxon>Pseudomonadati</taxon>
        <taxon>Planctomycetota</taxon>
        <taxon>Planctomycetia</taxon>
        <taxon>Kolteriales</taxon>
        <taxon>Kolteriaceae</taxon>
        <taxon>Kolteria</taxon>
    </lineage>
</organism>
<evidence type="ECO:0000256" key="1">
    <source>
        <dbReference type="SAM" id="MobiDB-lite"/>
    </source>
</evidence>
<name>A0A518B582_9BACT</name>
<feature type="region of interest" description="Disordered" evidence="1">
    <location>
        <begin position="75"/>
        <end position="112"/>
    </location>
</feature>
<dbReference type="EMBL" id="CP036279">
    <property type="protein sequence ID" value="QDU62137.1"/>
    <property type="molecule type" value="Genomic_DNA"/>
</dbReference>
<keyword evidence="3" id="KW-1185">Reference proteome</keyword>
<feature type="compositionally biased region" description="Pro residues" evidence="1">
    <location>
        <begin position="84"/>
        <end position="101"/>
    </location>
</feature>
<proteinExistence type="predicted"/>
<dbReference type="RefSeq" id="WP_145258664.1">
    <property type="nucleotide sequence ID" value="NZ_CP036279.1"/>
</dbReference>
<accession>A0A518B582</accession>
<evidence type="ECO:0000313" key="3">
    <source>
        <dbReference type="Proteomes" id="UP000317093"/>
    </source>
</evidence>
<gene>
    <name evidence="2" type="ORF">Pan216_30040</name>
</gene>
<protein>
    <submittedName>
        <fullName evidence="2">Uncharacterized protein</fullName>
    </submittedName>
</protein>
<dbReference type="Proteomes" id="UP000317093">
    <property type="component" value="Chromosome"/>
</dbReference>
<dbReference type="AlphaFoldDB" id="A0A518B582"/>
<reference evidence="2 3" key="1">
    <citation type="submission" date="2019-02" db="EMBL/GenBank/DDBJ databases">
        <title>Deep-cultivation of Planctomycetes and their phenomic and genomic characterization uncovers novel biology.</title>
        <authorList>
            <person name="Wiegand S."/>
            <person name="Jogler M."/>
            <person name="Boedeker C."/>
            <person name="Pinto D."/>
            <person name="Vollmers J."/>
            <person name="Rivas-Marin E."/>
            <person name="Kohn T."/>
            <person name="Peeters S.H."/>
            <person name="Heuer A."/>
            <person name="Rast P."/>
            <person name="Oberbeckmann S."/>
            <person name="Bunk B."/>
            <person name="Jeske O."/>
            <person name="Meyerdierks A."/>
            <person name="Storesund J.E."/>
            <person name="Kallscheuer N."/>
            <person name="Luecker S."/>
            <person name="Lage O.M."/>
            <person name="Pohl T."/>
            <person name="Merkel B.J."/>
            <person name="Hornburger P."/>
            <person name="Mueller R.-W."/>
            <person name="Bruemmer F."/>
            <person name="Labrenz M."/>
            <person name="Spormann A.M."/>
            <person name="Op den Camp H."/>
            <person name="Overmann J."/>
            <person name="Amann R."/>
            <person name="Jetten M.S.M."/>
            <person name="Mascher T."/>
            <person name="Medema M.H."/>
            <person name="Devos D.P."/>
            <person name="Kaster A.-K."/>
            <person name="Ovreas L."/>
            <person name="Rohde M."/>
            <person name="Galperin M.Y."/>
            <person name="Jogler C."/>
        </authorList>
    </citation>
    <scope>NUCLEOTIDE SEQUENCE [LARGE SCALE GENOMIC DNA]</scope>
    <source>
        <strain evidence="2 3">Pan216</strain>
    </source>
</reference>
<evidence type="ECO:0000313" key="2">
    <source>
        <dbReference type="EMBL" id="QDU62137.1"/>
    </source>
</evidence>
<dbReference type="KEGG" id="knv:Pan216_30040"/>
<sequence length="112" mass="12199">MSKTAKLRDYQSQARGIRLIATADEVEHRASVVTDCIREFVADQTNKHKKHRLAIAIARLEGQIWGLVDAVGFPPDTGKHLSPYPAPNGEGPPDPPRPNPSPRGEGLEGETP</sequence>